<dbReference type="WBParaSite" id="ES5_v2.g18540.t1">
    <property type="protein sequence ID" value="ES5_v2.g18540.t1"/>
    <property type="gene ID" value="ES5_v2.g18540"/>
</dbReference>
<protein>
    <submittedName>
        <fullName evidence="2">Uncharacterized protein</fullName>
    </submittedName>
</protein>
<proteinExistence type="predicted"/>
<organism evidence="1 2">
    <name type="scientific">Panagrolaimus sp. ES5</name>
    <dbReference type="NCBI Taxonomy" id="591445"/>
    <lineage>
        <taxon>Eukaryota</taxon>
        <taxon>Metazoa</taxon>
        <taxon>Ecdysozoa</taxon>
        <taxon>Nematoda</taxon>
        <taxon>Chromadorea</taxon>
        <taxon>Rhabditida</taxon>
        <taxon>Tylenchina</taxon>
        <taxon>Panagrolaimomorpha</taxon>
        <taxon>Panagrolaimoidea</taxon>
        <taxon>Panagrolaimidae</taxon>
        <taxon>Panagrolaimus</taxon>
    </lineage>
</organism>
<accession>A0AC34FMH2</accession>
<evidence type="ECO:0000313" key="1">
    <source>
        <dbReference type="Proteomes" id="UP000887579"/>
    </source>
</evidence>
<name>A0AC34FMH2_9BILA</name>
<sequence length="314" mass="37526">MKNAEIEAVKDDIEKWLEKLMEIDDKHFVIHNIEYRLGGNLFDLKLWKLYLEYLRENDPKEMLQAYSKYCRFFVDDKNMLEEYKQATTIYGPVTVSWRNLFDFEESESQTPEPTFDLFDEGFKPTERISYIREQPCQLFFNDDSNYILQNFSLPNTVIHYLHQTANHVVLQKLYQSCKYFFVKKPLPICYKFDYTCSPRMQRIAFREQSIDIRMDQNGIFQLQNLFIANSLSFYYLPEIKYQTLSTIIQNFARCEPKHLTIENQNLTFAEFNFLAGHGNIETLHFKNVRITNDNGEIVALEDIVVKLSNVYELW</sequence>
<dbReference type="Proteomes" id="UP000887579">
    <property type="component" value="Unplaced"/>
</dbReference>
<evidence type="ECO:0000313" key="2">
    <source>
        <dbReference type="WBParaSite" id="ES5_v2.g18540.t1"/>
    </source>
</evidence>
<reference evidence="2" key="1">
    <citation type="submission" date="2022-11" db="UniProtKB">
        <authorList>
            <consortium name="WormBaseParasite"/>
        </authorList>
    </citation>
    <scope>IDENTIFICATION</scope>
</reference>